<name>A0AAV8ZDJ0_9CUCU</name>
<dbReference type="Proteomes" id="UP001162162">
    <property type="component" value="Unassembled WGS sequence"/>
</dbReference>
<dbReference type="EMBL" id="JAPWTK010000006">
    <property type="protein sequence ID" value="KAJ8961250.1"/>
    <property type="molecule type" value="Genomic_DNA"/>
</dbReference>
<proteinExistence type="predicted"/>
<reference evidence="2" key="1">
    <citation type="journal article" date="2023" name="Insect Mol. Biol.">
        <title>Genome sequencing provides insights into the evolution of gene families encoding plant cell wall-degrading enzymes in longhorned beetles.</title>
        <authorList>
            <person name="Shin N.R."/>
            <person name="Okamura Y."/>
            <person name="Kirsch R."/>
            <person name="Pauchet Y."/>
        </authorList>
    </citation>
    <scope>NUCLEOTIDE SEQUENCE</scope>
    <source>
        <strain evidence="2">AMC_N1</strain>
    </source>
</reference>
<dbReference type="AlphaFoldDB" id="A0AAV8ZDJ0"/>
<gene>
    <name evidence="2" type="ORF">NQ318_008933</name>
</gene>
<accession>A0AAV8ZDJ0</accession>
<feature type="compositionally biased region" description="Basic and acidic residues" evidence="1">
    <location>
        <begin position="44"/>
        <end position="74"/>
    </location>
</feature>
<evidence type="ECO:0000313" key="2">
    <source>
        <dbReference type="EMBL" id="KAJ8961250.1"/>
    </source>
</evidence>
<evidence type="ECO:0000313" key="3">
    <source>
        <dbReference type="Proteomes" id="UP001162162"/>
    </source>
</evidence>
<protein>
    <submittedName>
        <fullName evidence="2">Uncharacterized protein</fullName>
    </submittedName>
</protein>
<feature type="region of interest" description="Disordered" evidence="1">
    <location>
        <begin position="1"/>
        <end position="74"/>
    </location>
</feature>
<organism evidence="2 3">
    <name type="scientific">Aromia moschata</name>
    <dbReference type="NCBI Taxonomy" id="1265417"/>
    <lineage>
        <taxon>Eukaryota</taxon>
        <taxon>Metazoa</taxon>
        <taxon>Ecdysozoa</taxon>
        <taxon>Arthropoda</taxon>
        <taxon>Hexapoda</taxon>
        <taxon>Insecta</taxon>
        <taxon>Pterygota</taxon>
        <taxon>Neoptera</taxon>
        <taxon>Endopterygota</taxon>
        <taxon>Coleoptera</taxon>
        <taxon>Polyphaga</taxon>
        <taxon>Cucujiformia</taxon>
        <taxon>Chrysomeloidea</taxon>
        <taxon>Cerambycidae</taxon>
        <taxon>Cerambycinae</taxon>
        <taxon>Callichromatini</taxon>
        <taxon>Aromia</taxon>
    </lineage>
</organism>
<evidence type="ECO:0000256" key="1">
    <source>
        <dbReference type="SAM" id="MobiDB-lite"/>
    </source>
</evidence>
<keyword evidence="3" id="KW-1185">Reference proteome</keyword>
<sequence length="74" mass="8483">MDVDNSASEGNSSPSNKAKEHNLDSNHVNGLNGYSDKHKSHKSDHKDKHRDKDRDRDKSKTKDHKSSSRDKEKR</sequence>
<feature type="compositionally biased region" description="Polar residues" evidence="1">
    <location>
        <begin position="1"/>
        <end position="16"/>
    </location>
</feature>
<comment type="caution">
    <text evidence="2">The sequence shown here is derived from an EMBL/GenBank/DDBJ whole genome shotgun (WGS) entry which is preliminary data.</text>
</comment>